<name>A0A1N6WLX8_9SPHI</name>
<keyword evidence="3" id="KW-1185">Reference proteome</keyword>
<proteinExistence type="predicted"/>
<evidence type="ECO:0000313" key="2">
    <source>
        <dbReference type="EMBL" id="MBB6127784.1"/>
    </source>
</evidence>
<reference evidence="3 4" key="1">
    <citation type="submission" date="2020-08" db="EMBL/GenBank/DDBJ databases">
        <title>Genomic Encyclopedia of Type Strains, Phase IV (KMG-V): Genome sequencing to study the core and pangenomes of soil and plant-associated prokaryotes.</title>
        <authorList>
            <person name="Whitman W."/>
        </authorList>
    </citation>
    <scope>NUCLEOTIDE SEQUENCE [LARGE SCALE GENOMIC DNA]</scope>
    <source>
        <strain evidence="1 3">ANJLi2</strain>
        <strain evidence="2 4">MP601</strain>
    </source>
</reference>
<dbReference type="EMBL" id="JACHCA010000004">
    <property type="protein sequence ID" value="MBB6127784.1"/>
    <property type="molecule type" value="Genomic_DNA"/>
</dbReference>
<evidence type="ECO:0000313" key="4">
    <source>
        <dbReference type="Proteomes" id="UP000548326"/>
    </source>
</evidence>
<dbReference type="OrthoDB" id="666398at2"/>
<dbReference type="Proteomes" id="UP000541583">
    <property type="component" value="Unassembled WGS sequence"/>
</dbReference>
<dbReference type="STRING" id="354630.SAMN05421821_10440"/>
<protein>
    <submittedName>
        <fullName evidence="2">Uncharacterized protein</fullName>
    </submittedName>
</protein>
<dbReference type="PROSITE" id="PS51257">
    <property type="entry name" value="PROKAR_LIPOPROTEIN"/>
    <property type="match status" value="1"/>
</dbReference>
<comment type="caution">
    <text evidence="2">The sequence shown here is derived from an EMBL/GenBank/DDBJ whole genome shotgun (WGS) entry which is preliminary data.</text>
</comment>
<gene>
    <name evidence="2" type="ORF">HDF22_001892</name>
    <name evidence="1" type="ORF">HDF23_002294</name>
</gene>
<evidence type="ECO:0000313" key="1">
    <source>
        <dbReference type="EMBL" id="MBB6109547.1"/>
    </source>
</evidence>
<dbReference type="RefSeq" id="WP_076372919.1">
    <property type="nucleotide sequence ID" value="NZ_FTMG01000004.1"/>
</dbReference>
<accession>A0A1N6WLX8</accession>
<dbReference type="AlphaFoldDB" id="A0A1N6WLX8"/>
<organism evidence="2 4">
    <name type="scientific">Mucilaginibacter lappiensis</name>
    <dbReference type="NCBI Taxonomy" id="354630"/>
    <lineage>
        <taxon>Bacteria</taxon>
        <taxon>Pseudomonadati</taxon>
        <taxon>Bacteroidota</taxon>
        <taxon>Sphingobacteriia</taxon>
        <taxon>Sphingobacteriales</taxon>
        <taxon>Sphingobacteriaceae</taxon>
        <taxon>Mucilaginibacter</taxon>
    </lineage>
</organism>
<evidence type="ECO:0000313" key="3">
    <source>
        <dbReference type="Proteomes" id="UP000541583"/>
    </source>
</evidence>
<sequence length="175" mass="19589">MKTLFLSIIIILIAITSCKKDGIANENDFNKSYNAWISFKNRSHSSYQYTTNFGSVFGYGSETKIAIINGTIVSRDFTAVQLRRDGTNKQDTVAQWHEEKSSLNTHVNQGGELLTLDDIYQKAKTIWLKADKKSNDIYFETKNKGMISSCGFVPKGCQDDCFNGITIGAITSVQF</sequence>
<dbReference type="Proteomes" id="UP000548326">
    <property type="component" value="Unassembled WGS sequence"/>
</dbReference>
<dbReference type="EMBL" id="JACHCB010000004">
    <property type="protein sequence ID" value="MBB6109547.1"/>
    <property type="molecule type" value="Genomic_DNA"/>
</dbReference>